<sequence length="207" mass="22747">MENPWWFPWLRWRRENDGTELALATAGLASVATMVVAGDVNERARCSDARKHGGARVWCSDGGAMVARCRPESCRRWRCDGGTRKKTQRLESRRRGSGRFEMLERDGGGVPARARRGGCSLAGARRVAAFWRELRWSDEVVAAKKAAAEWIVSGGTCPPPDDFYCISIGVVDSLGVIYEAFGDASKVGLLEFLELWLGTYPLSCGSG</sequence>
<gene>
    <name evidence="1" type="ORF">DEO72_LG4g677</name>
</gene>
<evidence type="ECO:0000313" key="2">
    <source>
        <dbReference type="Proteomes" id="UP000501690"/>
    </source>
</evidence>
<accession>A0A4D6LMB0</accession>
<reference evidence="1 2" key="1">
    <citation type="submission" date="2019-04" db="EMBL/GenBank/DDBJ databases">
        <title>An improved genome assembly and genetic linkage map for asparagus bean, Vigna unguiculata ssp. sesquipedialis.</title>
        <authorList>
            <person name="Xia Q."/>
            <person name="Zhang R."/>
            <person name="Dong Y."/>
        </authorList>
    </citation>
    <scope>NUCLEOTIDE SEQUENCE [LARGE SCALE GENOMIC DNA]</scope>
    <source>
        <tissue evidence="1">Leaf</tissue>
    </source>
</reference>
<dbReference type="Proteomes" id="UP000501690">
    <property type="component" value="Linkage Group LG4"/>
</dbReference>
<dbReference type="EMBL" id="CP039348">
    <property type="protein sequence ID" value="QCD89731.1"/>
    <property type="molecule type" value="Genomic_DNA"/>
</dbReference>
<organism evidence="1 2">
    <name type="scientific">Vigna unguiculata</name>
    <name type="common">Cowpea</name>
    <dbReference type="NCBI Taxonomy" id="3917"/>
    <lineage>
        <taxon>Eukaryota</taxon>
        <taxon>Viridiplantae</taxon>
        <taxon>Streptophyta</taxon>
        <taxon>Embryophyta</taxon>
        <taxon>Tracheophyta</taxon>
        <taxon>Spermatophyta</taxon>
        <taxon>Magnoliopsida</taxon>
        <taxon>eudicotyledons</taxon>
        <taxon>Gunneridae</taxon>
        <taxon>Pentapetalae</taxon>
        <taxon>rosids</taxon>
        <taxon>fabids</taxon>
        <taxon>Fabales</taxon>
        <taxon>Fabaceae</taxon>
        <taxon>Papilionoideae</taxon>
        <taxon>50 kb inversion clade</taxon>
        <taxon>NPAAA clade</taxon>
        <taxon>indigoferoid/millettioid clade</taxon>
        <taxon>Phaseoleae</taxon>
        <taxon>Vigna</taxon>
    </lineage>
</organism>
<evidence type="ECO:0000313" key="1">
    <source>
        <dbReference type="EMBL" id="QCD89731.1"/>
    </source>
</evidence>
<protein>
    <submittedName>
        <fullName evidence="1">Uncharacterized protein</fullName>
    </submittedName>
</protein>
<proteinExistence type="predicted"/>
<keyword evidence="2" id="KW-1185">Reference proteome</keyword>
<name>A0A4D6LMB0_VIGUN</name>
<dbReference type="AlphaFoldDB" id="A0A4D6LMB0"/>